<dbReference type="AlphaFoldDB" id="A0A7Y6NKS5"/>
<organism evidence="1 2">
    <name type="scientific">Piscinibacter koreensis</name>
    <dbReference type="NCBI Taxonomy" id="2742824"/>
    <lineage>
        <taxon>Bacteria</taxon>
        <taxon>Pseudomonadati</taxon>
        <taxon>Pseudomonadota</taxon>
        <taxon>Betaproteobacteria</taxon>
        <taxon>Burkholderiales</taxon>
        <taxon>Sphaerotilaceae</taxon>
        <taxon>Piscinibacter</taxon>
    </lineage>
</organism>
<protein>
    <submittedName>
        <fullName evidence="1">Beta family protein</fullName>
    </submittedName>
</protein>
<dbReference type="EMBL" id="JABWMJ010000002">
    <property type="protein sequence ID" value="NUZ04901.1"/>
    <property type="molecule type" value="Genomic_DNA"/>
</dbReference>
<proteinExistence type="predicted"/>
<evidence type="ECO:0000313" key="1">
    <source>
        <dbReference type="EMBL" id="NUZ04901.1"/>
    </source>
</evidence>
<dbReference type="InterPro" id="IPR025683">
    <property type="entry name" value="Protein_beta"/>
</dbReference>
<sequence length="358" mass="39475">MKRVIYSPILKSKRGEAKSLQHLAAPVKARIIPFFDILALKPGTQNGSEVEAHLIKQALTVASGWKQQGICYVDLFDINPLARGLEGKHPVTIVHNRLAAEQVRAIPVIGLERDVQYKLSIRAVVANGAEALAIRLEAEDIQLTSVLAARVKQLVGELSAAAIPIHIFCDFRSVAGQSPDVVRAQFLKAYLELSKVGAARVVFAASAMVPNMGNYKKDSFNRVPRTDYLVWQAIAKVAPSVDYSDYGVVHPDYIDLDPRVIKPSAKIRYSTDREWLIVKGSRWADNTSQHHRLSQVLQGKSEFRGADCWGGEYITTAAAGRKTYGALETWVTIDQNTHITHTVNHLSKVIEPQLAVVG</sequence>
<gene>
    <name evidence="1" type="ORF">HQN59_03915</name>
</gene>
<name>A0A7Y6NKS5_9BURK</name>
<evidence type="ECO:0000313" key="2">
    <source>
        <dbReference type="Proteomes" id="UP000529637"/>
    </source>
</evidence>
<dbReference type="Proteomes" id="UP000529637">
    <property type="component" value="Unassembled WGS sequence"/>
</dbReference>
<accession>A0A7Y6NKS5</accession>
<keyword evidence="2" id="KW-1185">Reference proteome</keyword>
<comment type="caution">
    <text evidence="1">The sequence shown here is derived from an EMBL/GenBank/DDBJ whole genome shotgun (WGS) entry which is preliminary data.</text>
</comment>
<reference evidence="1 2" key="1">
    <citation type="submission" date="2020-06" db="EMBL/GenBank/DDBJ databases">
        <title>Schlegella sp. ID0723 isolated from air conditioner.</title>
        <authorList>
            <person name="Kim D.Y."/>
            <person name="Kim D.-U."/>
        </authorList>
    </citation>
    <scope>NUCLEOTIDE SEQUENCE [LARGE SCALE GENOMIC DNA]</scope>
    <source>
        <strain evidence="1 2">ID0723</strain>
    </source>
</reference>
<dbReference type="Pfam" id="PF14350">
    <property type="entry name" value="Beta_protein"/>
    <property type="match status" value="1"/>
</dbReference>
<dbReference type="RefSeq" id="WP_176066349.1">
    <property type="nucleotide sequence ID" value="NZ_JABWMJ010000002.1"/>
</dbReference>